<keyword evidence="3 6" id="KW-0238">DNA-binding</keyword>
<evidence type="ECO:0000256" key="7">
    <source>
        <dbReference type="SAM" id="MobiDB-lite"/>
    </source>
</evidence>
<feature type="compositionally biased region" description="Low complexity" evidence="7">
    <location>
        <begin position="490"/>
        <end position="500"/>
    </location>
</feature>
<dbReference type="GeneTree" id="ENSGT00940000158596"/>
<reference evidence="9" key="2">
    <citation type="submission" date="2025-08" db="UniProtKB">
        <authorList>
            <consortium name="Ensembl"/>
        </authorList>
    </citation>
    <scope>IDENTIFICATION</scope>
</reference>
<keyword evidence="4 6" id="KW-0371">Homeobox</keyword>
<feature type="compositionally biased region" description="Polar residues" evidence="7">
    <location>
        <begin position="221"/>
        <end position="240"/>
    </location>
</feature>
<dbReference type="CDD" id="cd00086">
    <property type="entry name" value="homeodomain"/>
    <property type="match status" value="1"/>
</dbReference>
<evidence type="ECO:0000256" key="2">
    <source>
        <dbReference type="ARBA" id="ARBA00008446"/>
    </source>
</evidence>
<reference evidence="9" key="3">
    <citation type="submission" date="2025-09" db="UniProtKB">
        <authorList>
            <consortium name="Ensembl"/>
        </authorList>
    </citation>
    <scope>IDENTIFICATION</scope>
</reference>
<dbReference type="Pfam" id="PF05920">
    <property type="entry name" value="Homeobox_KN"/>
    <property type="match status" value="1"/>
</dbReference>
<keyword evidence="5 6" id="KW-0539">Nucleus</keyword>
<feature type="compositionally biased region" description="Acidic residues" evidence="7">
    <location>
        <begin position="187"/>
        <end position="200"/>
    </location>
</feature>
<dbReference type="AlphaFoldDB" id="H2ZGG1"/>
<organism evidence="9 10">
    <name type="scientific">Ciona savignyi</name>
    <name type="common">Pacific transparent sea squirt</name>
    <dbReference type="NCBI Taxonomy" id="51511"/>
    <lineage>
        <taxon>Eukaryota</taxon>
        <taxon>Metazoa</taxon>
        <taxon>Chordata</taxon>
        <taxon>Tunicata</taxon>
        <taxon>Ascidiacea</taxon>
        <taxon>Phlebobranchia</taxon>
        <taxon>Cionidae</taxon>
        <taxon>Ciona</taxon>
    </lineage>
</organism>
<dbReference type="PANTHER" id="PTHR11211:SF40">
    <property type="entry name" value="MIRROR, ISOFORM C"/>
    <property type="match status" value="1"/>
</dbReference>
<accession>H2ZGG1</accession>
<feature type="region of interest" description="Disordered" evidence="7">
    <location>
        <begin position="486"/>
        <end position="510"/>
    </location>
</feature>
<evidence type="ECO:0000256" key="1">
    <source>
        <dbReference type="ARBA" id="ARBA00004123"/>
    </source>
</evidence>
<dbReference type="Proteomes" id="UP000007875">
    <property type="component" value="Unassembled WGS sequence"/>
</dbReference>
<dbReference type="GO" id="GO:0000978">
    <property type="term" value="F:RNA polymerase II cis-regulatory region sequence-specific DNA binding"/>
    <property type="evidence" value="ECO:0007669"/>
    <property type="project" value="TreeGrafter"/>
</dbReference>
<comment type="similarity">
    <text evidence="2">Belongs to the TALE/IRO homeobox family.</text>
</comment>
<feature type="domain" description="Homeobox" evidence="8">
    <location>
        <begin position="99"/>
        <end position="162"/>
    </location>
</feature>
<dbReference type="InterPro" id="IPR009057">
    <property type="entry name" value="Homeodomain-like_sf"/>
</dbReference>
<feature type="region of interest" description="Disordered" evidence="7">
    <location>
        <begin position="163"/>
        <end position="205"/>
    </location>
</feature>
<dbReference type="GO" id="GO:0030182">
    <property type="term" value="P:neuron differentiation"/>
    <property type="evidence" value="ECO:0007669"/>
    <property type="project" value="TreeGrafter"/>
</dbReference>
<dbReference type="Ensembl" id="ENSCSAVT00000016859.1">
    <property type="protein sequence ID" value="ENSCSAVP00000016677.1"/>
    <property type="gene ID" value="ENSCSAVG00000009804.1"/>
</dbReference>
<feature type="region of interest" description="Disordered" evidence="7">
    <location>
        <begin position="1"/>
        <end position="22"/>
    </location>
</feature>
<dbReference type="STRING" id="51511.ENSCSAVP00000016677"/>
<dbReference type="SUPFAM" id="SSF46689">
    <property type="entry name" value="Homeodomain-like"/>
    <property type="match status" value="1"/>
</dbReference>
<dbReference type="Gene3D" id="1.10.10.60">
    <property type="entry name" value="Homeodomain-like"/>
    <property type="match status" value="1"/>
</dbReference>
<dbReference type="InterPro" id="IPR008422">
    <property type="entry name" value="KN_HD"/>
</dbReference>
<dbReference type="PROSITE" id="PS00027">
    <property type="entry name" value="HOMEOBOX_1"/>
    <property type="match status" value="1"/>
</dbReference>
<dbReference type="PANTHER" id="PTHR11211">
    <property type="entry name" value="IROQUOIS-CLASS HOMEODOMAIN PROTEIN IRX"/>
    <property type="match status" value="1"/>
</dbReference>
<feature type="region of interest" description="Disordered" evidence="7">
    <location>
        <begin position="221"/>
        <end position="243"/>
    </location>
</feature>
<dbReference type="FunFam" id="1.10.10.60:FF:000003">
    <property type="entry name" value="Iroquois-class homeobox protein IRX"/>
    <property type="match status" value="1"/>
</dbReference>
<evidence type="ECO:0000313" key="10">
    <source>
        <dbReference type="Proteomes" id="UP000007875"/>
    </source>
</evidence>
<dbReference type="GO" id="GO:0048468">
    <property type="term" value="P:cell development"/>
    <property type="evidence" value="ECO:0007669"/>
    <property type="project" value="TreeGrafter"/>
</dbReference>
<evidence type="ECO:0000259" key="8">
    <source>
        <dbReference type="PROSITE" id="PS50071"/>
    </source>
</evidence>
<dbReference type="SMART" id="SM00389">
    <property type="entry name" value="HOX"/>
    <property type="match status" value="1"/>
</dbReference>
<protein>
    <recommendedName>
        <fullName evidence="8">Homeobox domain-containing protein</fullName>
    </recommendedName>
</protein>
<reference evidence="10" key="1">
    <citation type="submission" date="2003-08" db="EMBL/GenBank/DDBJ databases">
        <authorList>
            <person name="Birren B."/>
            <person name="Nusbaum C."/>
            <person name="Abebe A."/>
            <person name="Abouelleil A."/>
            <person name="Adekoya E."/>
            <person name="Ait-zahra M."/>
            <person name="Allen N."/>
            <person name="Allen T."/>
            <person name="An P."/>
            <person name="Anderson M."/>
            <person name="Anderson S."/>
            <person name="Arachchi H."/>
            <person name="Armbruster J."/>
            <person name="Bachantsang P."/>
            <person name="Baldwin J."/>
            <person name="Barry A."/>
            <person name="Bayul T."/>
            <person name="Blitshsteyn B."/>
            <person name="Bloom T."/>
            <person name="Blye J."/>
            <person name="Boguslavskiy L."/>
            <person name="Borowsky M."/>
            <person name="Boukhgalter B."/>
            <person name="Brunache A."/>
            <person name="Butler J."/>
            <person name="Calixte N."/>
            <person name="Calvo S."/>
            <person name="Camarata J."/>
            <person name="Campo K."/>
            <person name="Chang J."/>
            <person name="Cheshatsang Y."/>
            <person name="Citroen M."/>
            <person name="Collymore A."/>
            <person name="Considine T."/>
            <person name="Cook A."/>
            <person name="Cooke P."/>
            <person name="Corum B."/>
            <person name="Cuomo C."/>
            <person name="David R."/>
            <person name="Dawoe T."/>
            <person name="Degray S."/>
            <person name="Dodge S."/>
            <person name="Dooley K."/>
            <person name="Dorje P."/>
            <person name="Dorjee K."/>
            <person name="Dorris L."/>
            <person name="Duffey N."/>
            <person name="Dupes A."/>
            <person name="Elkins T."/>
            <person name="Engels R."/>
            <person name="Erickson J."/>
            <person name="Farina A."/>
            <person name="Faro S."/>
            <person name="Ferreira P."/>
            <person name="Fischer H."/>
            <person name="Fitzgerald M."/>
            <person name="Foley K."/>
            <person name="Gage D."/>
            <person name="Galagan J."/>
            <person name="Gearin G."/>
            <person name="Gnerre S."/>
            <person name="Gnirke A."/>
            <person name="Goyette A."/>
            <person name="Graham J."/>
            <person name="Grandbois E."/>
            <person name="Gyaltsen K."/>
            <person name="Hafez N."/>
            <person name="Hagopian D."/>
            <person name="Hagos B."/>
            <person name="Hall J."/>
            <person name="Hatcher B."/>
            <person name="Heller A."/>
            <person name="Higgins H."/>
            <person name="Honan T."/>
            <person name="Horn A."/>
            <person name="Houde N."/>
            <person name="Hughes L."/>
            <person name="Hulme W."/>
            <person name="Husby E."/>
            <person name="Iliev I."/>
            <person name="Jaffe D."/>
            <person name="Jones C."/>
            <person name="Kamal M."/>
            <person name="Kamat A."/>
            <person name="Kamvysselis M."/>
            <person name="Karlsson E."/>
            <person name="Kells C."/>
            <person name="Kieu A."/>
            <person name="Kisner P."/>
            <person name="Kodira C."/>
            <person name="Kulbokas E."/>
            <person name="Labutti K."/>
            <person name="Lama D."/>
            <person name="Landers T."/>
            <person name="Leger J."/>
            <person name="Levine S."/>
            <person name="Lewis D."/>
            <person name="Lewis T."/>
            <person name="Lindblad-toh K."/>
            <person name="Liu X."/>
            <person name="Lokyitsang T."/>
            <person name="Lokyitsang Y."/>
            <person name="Lucien O."/>
            <person name="Lui A."/>
            <person name="Ma L.J."/>
            <person name="Mabbitt R."/>
            <person name="Macdonald J."/>
            <person name="Maclean C."/>
            <person name="Major J."/>
            <person name="Manning J."/>
            <person name="Marabella R."/>
            <person name="Maru K."/>
            <person name="Matthews C."/>
            <person name="Mauceli E."/>
            <person name="Mccarthy M."/>
            <person name="Mcdonough S."/>
            <person name="Mcghee T."/>
            <person name="Meldrim J."/>
            <person name="Meneus L."/>
            <person name="Mesirov J."/>
            <person name="Mihalev A."/>
            <person name="Mihova T."/>
            <person name="Mikkelsen T."/>
            <person name="Mlenga V."/>
            <person name="Moru K."/>
            <person name="Mozes J."/>
            <person name="Mulrain L."/>
            <person name="Munson G."/>
            <person name="Naylor J."/>
            <person name="Newes C."/>
            <person name="Nguyen C."/>
            <person name="Nguyen N."/>
            <person name="Nguyen T."/>
            <person name="Nicol R."/>
            <person name="Nielsen C."/>
            <person name="Nizzari M."/>
            <person name="Norbu C."/>
            <person name="Norbu N."/>
            <person name="O'donnell P."/>
            <person name="Okoawo O."/>
            <person name="O'leary S."/>
            <person name="Omotosho B."/>
            <person name="O'neill K."/>
            <person name="Osman S."/>
            <person name="Parker S."/>
            <person name="Perrin D."/>
            <person name="Phunkhang P."/>
            <person name="Piqani B."/>
            <person name="Purcell S."/>
            <person name="Rachupka T."/>
            <person name="Ramasamy U."/>
            <person name="Rameau R."/>
            <person name="Ray V."/>
            <person name="Raymond C."/>
            <person name="Retta R."/>
            <person name="Richardson S."/>
            <person name="Rise C."/>
            <person name="Rodriguez J."/>
            <person name="Rogers J."/>
            <person name="Rogov P."/>
            <person name="Rutman M."/>
            <person name="Schupbach R."/>
            <person name="Seaman C."/>
            <person name="Settipalli S."/>
            <person name="Sharpe T."/>
            <person name="Sheridan J."/>
            <person name="Sherpa N."/>
            <person name="Shi J."/>
            <person name="Smirnov S."/>
            <person name="Smith C."/>
            <person name="Sougnez C."/>
            <person name="Spencer B."/>
            <person name="Stalker J."/>
            <person name="Stange-thomann N."/>
            <person name="Stavropoulos S."/>
            <person name="Stetson K."/>
            <person name="Stone C."/>
            <person name="Stone S."/>
            <person name="Stubbs M."/>
            <person name="Talamas J."/>
            <person name="Tchuinga P."/>
            <person name="Tenzing P."/>
            <person name="Tesfaye S."/>
            <person name="Theodore J."/>
            <person name="Thoulutsang Y."/>
            <person name="Topham K."/>
            <person name="Towey S."/>
            <person name="Tsamla T."/>
            <person name="Tsomo N."/>
            <person name="Vallee D."/>
            <person name="Vassiliev H."/>
            <person name="Venkataraman V."/>
            <person name="Vinson J."/>
            <person name="Vo A."/>
            <person name="Wade C."/>
            <person name="Wang S."/>
            <person name="Wangchuk T."/>
            <person name="Wangdi T."/>
            <person name="Whittaker C."/>
            <person name="Wilkinson J."/>
            <person name="Wu Y."/>
            <person name="Wyman D."/>
            <person name="Yadav S."/>
            <person name="Yang S."/>
            <person name="Yang X."/>
            <person name="Yeager S."/>
            <person name="Yee E."/>
            <person name="Young G."/>
            <person name="Zainoun J."/>
            <person name="Zembeck L."/>
            <person name="Zimmer A."/>
            <person name="Zody M."/>
            <person name="Lander E."/>
        </authorList>
    </citation>
    <scope>NUCLEOTIDE SEQUENCE [LARGE SCALE GENOMIC DNA]</scope>
</reference>
<feature type="DNA-binding region" description="Homeobox" evidence="6">
    <location>
        <begin position="101"/>
        <end position="163"/>
    </location>
</feature>
<name>H2ZGG1_CIOSA</name>
<evidence type="ECO:0000256" key="3">
    <source>
        <dbReference type="ARBA" id="ARBA00023125"/>
    </source>
</evidence>
<evidence type="ECO:0000256" key="5">
    <source>
        <dbReference type="ARBA" id="ARBA00023242"/>
    </source>
</evidence>
<dbReference type="InterPro" id="IPR001356">
    <property type="entry name" value="HD"/>
</dbReference>
<dbReference type="InParanoid" id="H2ZGG1"/>
<dbReference type="InterPro" id="IPR017970">
    <property type="entry name" value="Homeobox_CS"/>
</dbReference>
<dbReference type="HOGENOM" id="CLU_478642_0_0_1"/>
<sequence>TQADYSGVTMFPSQTVPPSRGAVSNYCSGPSGIRPGMPPTEYGSPGVNHTPYYSSNAATFESTIDTVDTWPSRNFNHQRYTPYNYGSHYSYDGYSQEMNDPSGNRKSATRESTNTLKAWLQEHKKNPYPTKGEKIMLAIITKMTLTQVSTWFANARRRLKKENKMTWVPKNRSNETTSSDKKVTTDTNDETASDTDDFDINPDTNDFHKMANQLSDLTNTKSISTEPHNLSAQPSGTSLVSSPRQSSSIYQSLAGTATHTQSLYCSKSIKSESNWSPINENGNASSYSNKCVENPADSQLNLPSSFRASYNSDNFSSMSRQQQTSSVVSPALMSCAELPGRVVECRYPSVQNWVDGVYNTTIPATPETETAACHATSVERRNSMDGRIDERLHGVSSPLPGYHHQQFQCKQYTNEPMQPYNSYQSLDNFTNNIQNYHRPIHNQATPYPVPDQSINSVNHYVNQQRVPLQHGSAHINSDFSYNATSLQVTPSSAPGSSPASRQLCQGESSVATRHIPSSYHDGSGMVVSASNSSAFHGNYYNMSGD</sequence>
<dbReference type="GO" id="GO:0005634">
    <property type="term" value="C:nucleus"/>
    <property type="evidence" value="ECO:0007669"/>
    <property type="project" value="UniProtKB-SubCell"/>
</dbReference>
<dbReference type="eggNOG" id="KOG0773">
    <property type="taxonomic scope" value="Eukaryota"/>
</dbReference>
<evidence type="ECO:0000256" key="4">
    <source>
        <dbReference type="ARBA" id="ARBA00023155"/>
    </source>
</evidence>
<dbReference type="GO" id="GO:0000981">
    <property type="term" value="F:DNA-binding transcription factor activity, RNA polymerase II-specific"/>
    <property type="evidence" value="ECO:0007669"/>
    <property type="project" value="InterPro"/>
</dbReference>
<keyword evidence="10" id="KW-1185">Reference proteome</keyword>
<dbReference type="PROSITE" id="PS50071">
    <property type="entry name" value="HOMEOBOX_2"/>
    <property type="match status" value="1"/>
</dbReference>
<dbReference type="OMA" id="CHPISTE"/>
<comment type="subcellular location">
    <subcellularLocation>
        <location evidence="1 6">Nucleus</location>
    </subcellularLocation>
</comment>
<proteinExistence type="inferred from homology"/>
<evidence type="ECO:0000256" key="6">
    <source>
        <dbReference type="PROSITE-ProRule" id="PRU00108"/>
    </source>
</evidence>
<evidence type="ECO:0000313" key="9">
    <source>
        <dbReference type="Ensembl" id="ENSCSAVP00000016677.1"/>
    </source>
</evidence>